<dbReference type="RefSeq" id="WP_179923961.1">
    <property type="nucleotide sequence ID" value="NZ_JACBYG010000055.1"/>
</dbReference>
<dbReference type="Proteomes" id="UP000589521">
    <property type="component" value="Unassembled WGS sequence"/>
</dbReference>
<feature type="transmembrane region" description="Helical" evidence="1">
    <location>
        <begin position="225"/>
        <end position="246"/>
    </location>
</feature>
<evidence type="ECO:0000256" key="1">
    <source>
        <dbReference type="SAM" id="Phobius"/>
    </source>
</evidence>
<comment type="caution">
    <text evidence="3">The sequence shown here is derived from an EMBL/GenBank/DDBJ whole genome shotgun (WGS) entry which is preliminary data.</text>
</comment>
<evidence type="ECO:0000313" key="3">
    <source>
        <dbReference type="EMBL" id="NYS96185.1"/>
    </source>
</evidence>
<name>A0A7Z0S5X5_9STRE</name>
<keyword evidence="4" id="KW-1185">Reference proteome</keyword>
<keyword evidence="1" id="KW-0812">Transmembrane</keyword>
<feature type="transmembrane region" description="Helical" evidence="1">
    <location>
        <begin position="281"/>
        <end position="298"/>
    </location>
</feature>
<feature type="transmembrane region" description="Helical" evidence="1">
    <location>
        <begin position="122"/>
        <end position="141"/>
    </location>
</feature>
<protein>
    <submittedName>
        <fullName evidence="3">Permease</fullName>
    </submittedName>
</protein>
<sequence>MSSNLFTQSPFERRILIVTVILIILMVLSIIYTVALGRRASLPVLFERGPKTLTGFAIGFVTDFLDTLGIGSYLTTTALFRATRYLDDDRHLPGTLNVGHTLALLAESLFFITAVQVEPLTLGSMVLAATIGGQVGSHIVSRLNRQLILRTISIAMLVTSTLMLSRITGLVDSLGSGNTAMGLSGLALLIGVVGNFILGVLMSAGVGLYAPCMVMVYLLGMNPLAAFPIMMTSCAALAPVVSLTFIKTESYHKKGLGWFIVGGVIGVIIAATLVKSLSLDVLSWIIVFVGFYTALTLFRASQKVEPA</sequence>
<feature type="transmembrane region" description="Helical" evidence="1">
    <location>
        <begin position="186"/>
        <end position="219"/>
    </location>
</feature>
<dbReference type="PANTHER" id="PTHR43483:SF3">
    <property type="entry name" value="MEMBRANE TRANSPORTER PROTEIN HI_0806-RELATED"/>
    <property type="match status" value="1"/>
</dbReference>
<dbReference type="Proteomes" id="UP000563349">
    <property type="component" value="Unassembled WGS sequence"/>
</dbReference>
<gene>
    <name evidence="2" type="ORF">HZY93_05235</name>
    <name evidence="3" type="ORF">HZY94_03130</name>
</gene>
<evidence type="ECO:0000313" key="4">
    <source>
        <dbReference type="Proteomes" id="UP000563349"/>
    </source>
</evidence>
<evidence type="ECO:0000313" key="2">
    <source>
        <dbReference type="EMBL" id="NYS49371.1"/>
    </source>
</evidence>
<accession>A0A7Z0S5X5</accession>
<feature type="transmembrane region" description="Helical" evidence="1">
    <location>
        <begin position="15"/>
        <end position="35"/>
    </location>
</feature>
<evidence type="ECO:0000313" key="5">
    <source>
        <dbReference type="Proteomes" id="UP000589521"/>
    </source>
</evidence>
<proteinExistence type="predicted"/>
<feature type="transmembrane region" description="Helical" evidence="1">
    <location>
        <begin position="56"/>
        <end position="74"/>
    </location>
</feature>
<dbReference type="PANTHER" id="PTHR43483">
    <property type="entry name" value="MEMBRANE TRANSPORTER PROTEIN HI_0806-RELATED"/>
    <property type="match status" value="1"/>
</dbReference>
<dbReference type="EMBL" id="JACBYG010000055">
    <property type="protein sequence ID" value="NYS49371.1"/>
    <property type="molecule type" value="Genomic_DNA"/>
</dbReference>
<dbReference type="EMBL" id="JACBXX010000084">
    <property type="protein sequence ID" value="NYS96185.1"/>
    <property type="molecule type" value="Genomic_DNA"/>
</dbReference>
<feature type="transmembrane region" description="Helical" evidence="1">
    <location>
        <begin position="147"/>
        <end position="165"/>
    </location>
</feature>
<keyword evidence="1" id="KW-1133">Transmembrane helix</keyword>
<reference evidence="4 5" key="1">
    <citation type="submission" date="2020-07" db="EMBL/GenBank/DDBJ databases">
        <title>MOT database genomes.</title>
        <authorList>
            <person name="Joseph S."/>
            <person name="Aduse-Opoku J."/>
            <person name="Hashim A."/>
            <person name="Wade W."/>
            <person name="Curtis M."/>
        </authorList>
    </citation>
    <scope>NUCLEOTIDE SEQUENCE [LARGE SCALE GENOMIC DNA]</scope>
    <source>
        <strain evidence="2 4">CCW311</strain>
        <strain evidence="3 5">STR</strain>
    </source>
</reference>
<keyword evidence="1" id="KW-0472">Membrane</keyword>
<dbReference type="AlphaFoldDB" id="A0A7Z0S5X5"/>
<organism evidence="3 5">
    <name type="scientific">Streptococcus danieliae</name>
    <dbReference type="NCBI Taxonomy" id="747656"/>
    <lineage>
        <taxon>Bacteria</taxon>
        <taxon>Bacillati</taxon>
        <taxon>Bacillota</taxon>
        <taxon>Bacilli</taxon>
        <taxon>Lactobacillales</taxon>
        <taxon>Streptococcaceae</taxon>
        <taxon>Streptococcus</taxon>
    </lineage>
</organism>
<feature type="transmembrane region" description="Helical" evidence="1">
    <location>
        <begin position="258"/>
        <end position="275"/>
    </location>
</feature>